<dbReference type="Gene3D" id="2.60.220.50">
    <property type="match status" value="1"/>
</dbReference>
<dbReference type="SMART" id="SM00303">
    <property type="entry name" value="GPS"/>
    <property type="match status" value="1"/>
</dbReference>
<feature type="domain" description="GAIN-B" evidence="7">
    <location>
        <begin position="1"/>
        <end position="52"/>
    </location>
</feature>
<dbReference type="PANTHER" id="PTHR12011:SF347">
    <property type="entry name" value="FI21270P1-RELATED"/>
    <property type="match status" value="1"/>
</dbReference>
<keyword evidence="4 6" id="KW-0472">Membrane</keyword>
<sequence length="86" mass="9355">MIINNVFSFSGLGNGAWSSKGCRLVSTNDYNTMCECDHLTNFAILMSPGNTPDKDQVPLSIISVIGCAISIFCLSVTMIAHLIVWR</sequence>
<name>A0ABD3XAG1_SINWO</name>
<accession>A0ABD3XAG1</accession>
<dbReference type="Proteomes" id="UP001634394">
    <property type="component" value="Unassembled WGS sequence"/>
</dbReference>
<dbReference type="PROSITE" id="PS50221">
    <property type="entry name" value="GAIN_B"/>
    <property type="match status" value="1"/>
</dbReference>
<evidence type="ECO:0000256" key="1">
    <source>
        <dbReference type="ARBA" id="ARBA00004370"/>
    </source>
</evidence>
<evidence type="ECO:0000256" key="4">
    <source>
        <dbReference type="ARBA" id="ARBA00023136"/>
    </source>
</evidence>
<dbReference type="GO" id="GO:0016020">
    <property type="term" value="C:membrane"/>
    <property type="evidence" value="ECO:0007669"/>
    <property type="project" value="UniProtKB-SubCell"/>
</dbReference>
<dbReference type="InterPro" id="IPR000203">
    <property type="entry name" value="GPS"/>
</dbReference>
<dbReference type="Pfam" id="PF01825">
    <property type="entry name" value="GPS"/>
    <property type="match status" value="1"/>
</dbReference>
<evidence type="ECO:0000256" key="3">
    <source>
        <dbReference type="ARBA" id="ARBA00022989"/>
    </source>
</evidence>
<dbReference type="EMBL" id="JBJQND010000003">
    <property type="protein sequence ID" value="KAL3883254.1"/>
    <property type="molecule type" value="Genomic_DNA"/>
</dbReference>
<feature type="transmembrane region" description="Helical" evidence="6">
    <location>
        <begin position="61"/>
        <end position="85"/>
    </location>
</feature>
<keyword evidence="9" id="KW-1185">Reference proteome</keyword>
<evidence type="ECO:0000259" key="7">
    <source>
        <dbReference type="PROSITE" id="PS50221"/>
    </source>
</evidence>
<evidence type="ECO:0000256" key="5">
    <source>
        <dbReference type="ARBA" id="ARBA00023157"/>
    </source>
</evidence>
<dbReference type="AlphaFoldDB" id="A0ABD3XAG1"/>
<organism evidence="8 9">
    <name type="scientific">Sinanodonta woodiana</name>
    <name type="common">Chinese pond mussel</name>
    <name type="synonym">Anodonta woodiana</name>
    <dbReference type="NCBI Taxonomy" id="1069815"/>
    <lineage>
        <taxon>Eukaryota</taxon>
        <taxon>Metazoa</taxon>
        <taxon>Spiralia</taxon>
        <taxon>Lophotrochozoa</taxon>
        <taxon>Mollusca</taxon>
        <taxon>Bivalvia</taxon>
        <taxon>Autobranchia</taxon>
        <taxon>Heteroconchia</taxon>
        <taxon>Palaeoheterodonta</taxon>
        <taxon>Unionida</taxon>
        <taxon>Unionoidea</taxon>
        <taxon>Unionidae</taxon>
        <taxon>Unioninae</taxon>
        <taxon>Sinanodonta</taxon>
    </lineage>
</organism>
<keyword evidence="3 6" id="KW-1133">Transmembrane helix</keyword>
<keyword evidence="2 6" id="KW-0812">Transmembrane</keyword>
<dbReference type="InterPro" id="IPR057244">
    <property type="entry name" value="GAIN_B"/>
</dbReference>
<evidence type="ECO:0000256" key="6">
    <source>
        <dbReference type="SAM" id="Phobius"/>
    </source>
</evidence>
<evidence type="ECO:0000256" key="2">
    <source>
        <dbReference type="ARBA" id="ARBA00022692"/>
    </source>
</evidence>
<evidence type="ECO:0000313" key="8">
    <source>
        <dbReference type="EMBL" id="KAL3883254.1"/>
    </source>
</evidence>
<proteinExistence type="predicted"/>
<comment type="caution">
    <text evidence="8">The sequence shown here is derived from an EMBL/GenBank/DDBJ whole genome shotgun (WGS) entry which is preliminary data.</text>
</comment>
<comment type="subcellular location">
    <subcellularLocation>
        <location evidence="1">Membrane</location>
    </subcellularLocation>
</comment>
<dbReference type="PANTHER" id="PTHR12011">
    <property type="entry name" value="ADHESION G-PROTEIN COUPLED RECEPTOR"/>
    <property type="match status" value="1"/>
</dbReference>
<evidence type="ECO:0000313" key="9">
    <source>
        <dbReference type="Proteomes" id="UP001634394"/>
    </source>
</evidence>
<feature type="non-terminal residue" evidence="8">
    <location>
        <position position="86"/>
    </location>
</feature>
<reference evidence="8 9" key="1">
    <citation type="submission" date="2024-11" db="EMBL/GenBank/DDBJ databases">
        <title>Chromosome-level genome assembly of the freshwater bivalve Anodonta woodiana.</title>
        <authorList>
            <person name="Chen X."/>
        </authorList>
    </citation>
    <scope>NUCLEOTIDE SEQUENCE [LARGE SCALE GENOMIC DNA]</scope>
    <source>
        <strain evidence="8">MN2024</strain>
        <tissue evidence="8">Gills</tissue>
    </source>
</reference>
<dbReference type="InterPro" id="IPR046338">
    <property type="entry name" value="GAIN_dom_sf"/>
</dbReference>
<gene>
    <name evidence="8" type="ORF">ACJMK2_029537</name>
</gene>
<keyword evidence="5" id="KW-1015">Disulfide bond</keyword>
<protein>
    <recommendedName>
        <fullName evidence="7">GAIN-B domain-containing protein</fullName>
    </recommendedName>
</protein>